<dbReference type="AlphaFoldDB" id="A0A1E1WT62"/>
<accession>A0A1E1WT62</accession>
<reference evidence="1" key="1">
    <citation type="submission" date="2015-09" db="EMBL/GenBank/DDBJ databases">
        <title>De novo assembly of Pectinophora gossypiella (Pink Bollworm) gut transcriptome.</title>
        <authorList>
            <person name="Tassone E.E."/>
        </authorList>
    </citation>
    <scope>NUCLEOTIDE SEQUENCE</scope>
</reference>
<protein>
    <submittedName>
        <fullName evidence="1">Uncharacterized protein</fullName>
    </submittedName>
</protein>
<gene>
    <name evidence="1" type="ORF">g.19892</name>
</gene>
<sequence length="132" mass="14904">AVWTGESYLNLPIIKQPYKDYKVLVAAAPPDIKIGRGEEGKKVVVYIIFSEDGSSDIEDGVNMPEIYFVNKPQEVNDELKKEKDAEKTHVPGPLIIIDNNRTVTGLKSKNVEKVVKFKNNLINNIYNYELVP</sequence>
<name>A0A1E1WT62_PECGO</name>
<dbReference type="EMBL" id="GDQN01000902">
    <property type="protein sequence ID" value="JAT90152.1"/>
    <property type="molecule type" value="Transcribed_RNA"/>
</dbReference>
<evidence type="ECO:0000313" key="1">
    <source>
        <dbReference type="EMBL" id="JAT90152.1"/>
    </source>
</evidence>
<dbReference type="OrthoDB" id="7390660at2759"/>
<proteinExistence type="predicted"/>
<organism evidence="1">
    <name type="scientific">Pectinophora gossypiella</name>
    <name type="common">Cotton pink bollworm</name>
    <name type="synonym">Depressaria gossypiella</name>
    <dbReference type="NCBI Taxonomy" id="13191"/>
    <lineage>
        <taxon>Eukaryota</taxon>
        <taxon>Metazoa</taxon>
        <taxon>Ecdysozoa</taxon>
        <taxon>Arthropoda</taxon>
        <taxon>Hexapoda</taxon>
        <taxon>Insecta</taxon>
        <taxon>Pterygota</taxon>
        <taxon>Neoptera</taxon>
        <taxon>Endopterygota</taxon>
        <taxon>Lepidoptera</taxon>
        <taxon>Glossata</taxon>
        <taxon>Ditrysia</taxon>
        <taxon>Gelechioidea</taxon>
        <taxon>Gelechiidae</taxon>
        <taxon>Apatetrinae</taxon>
        <taxon>Pectinophora</taxon>
    </lineage>
</organism>
<feature type="non-terminal residue" evidence="1">
    <location>
        <position position="1"/>
    </location>
</feature>